<dbReference type="NCBIfam" id="TIGR01150">
    <property type="entry name" value="puhA"/>
    <property type="match status" value="1"/>
</dbReference>
<feature type="transmembrane region" description="Helical" evidence="1">
    <location>
        <begin position="12"/>
        <end position="31"/>
    </location>
</feature>
<dbReference type="RefSeq" id="WP_184007278.1">
    <property type="nucleotide sequence ID" value="NZ_JACIJS010000001.1"/>
</dbReference>
<dbReference type="SUPFAM" id="SSF81490">
    <property type="entry name" value="Photosystem II reaction centre subunit H, transmembrane region"/>
    <property type="match status" value="1"/>
</dbReference>
<dbReference type="InterPro" id="IPR037097">
    <property type="entry name" value="Photo_RC_H_N_sf"/>
</dbReference>
<dbReference type="SUPFAM" id="SSF50346">
    <property type="entry name" value="PRC-barrel domain"/>
    <property type="match status" value="1"/>
</dbReference>
<gene>
    <name evidence="4" type="ORF">FHS89_000051</name>
</gene>
<keyword evidence="1" id="KW-0812">Transmembrane</keyword>
<evidence type="ECO:0000259" key="2">
    <source>
        <dbReference type="Pfam" id="PF03967"/>
    </source>
</evidence>
<dbReference type="AlphaFoldDB" id="A0A840WIK6"/>
<reference evidence="4 5" key="1">
    <citation type="submission" date="2020-08" db="EMBL/GenBank/DDBJ databases">
        <title>Genomic Encyclopedia of Type Strains, Phase IV (KMG-IV): sequencing the most valuable type-strain genomes for metagenomic binning, comparative biology and taxonomic classification.</title>
        <authorList>
            <person name="Goeker M."/>
        </authorList>
    </citation>
    <scope>NUCLEOTIDE SEQUENCE [LARGE SCALE GENOMIC DNA]</scope>
    <source>
        <strain evidence="4 5">DSM 103377</strain>
    </source>
</reference>
<evidence type="ECO:0000259" key="3">
    <source>
        <dbReference type="Pfam" id="PF05239"/>
    </source>
</evidence>
<keyword evidence="1" id="KW-0472">Membrane</keyword>
<dbReference type="Gene3D" id="4.10.540.10">
    <property type="entry name" value="Photosynthetic reaction centre, H subunit, N-terminal domain"/>
    <property type="match status" value="1"/>
</dbReference>
<proteinExistence type="predicted"/>
<protein>
    <submittedName>
        <fullName evidence="4">Photosynthetic reaction center H subunit</fullName>
    </submittedName>
</protein>
<organism evidence="4 5">
    <name type="scientific">Rubricella aquisinus</name>
    <dbReference type="NCBI Taxonomy" id="2028108"/>
    <lineage>
        <taxon>Bacteria</taxon>
        <taxon>Pseudomonadati</taxon>
        <taxon>Pseudomonadota</taxon>
        <taxon>Alphaproteobacteria</taxon>
        <taxon>Rhodobacterales</taxon>
        <taxon>Paracoccaceae</taxon>
        <taxon>Rubricella</taxon>
    </lineage>
</organism>
<accession>A0A840WIK6</accession>
<feature type="domain" description="PRC-barrel" evidence="3">
    <location>
        <begin position="145"/>
        <end position="192"/>
    </location>
</feature>
<dbReference type="InterPro" id="IPR005652">
    <property type="entry name" value="Photo_RC_H"/>
</dbReference>
<name>A0A840WIK6_9RHOB</name>
<evidence type="ECO:0000313" key="5">
    <source>
        <dbReference type="Proteomes" id="UP000553766"/>
    </source>
</evidence>
<dbReference type="InterPro" id="IPR011033">
    <property type="entry name" value="PRC_barrel-like_sf"/>
</dbReference>
<dbReference type="Pfam" id="PF03967">
    <property type="entry name" value="PRCH"/>
    <property type="match status" value="1"/>
</dbReference>
<evidence type="ECO:0000256" key="1">
    <source>
        <dbReference type="SAM" id="Phobius"/>
    </source>
</evidence>
<dbReference type="InterPro" id="IPR027275">
    <property type="entry name" value="PRC-brl_dom"/>
</dbReference>
<dbReference type="Proteomes" id="UP000553766">
    <property type="component" value="Unassembled WGS sequence"/>
</dbReference>
<dbReference type="GO" id="GO:0019684">
    <property type="term" value="P:photosynthesis, light reaction"/>
    <property type="evidence" value="ECO:0007669"/>
    <property type="project" value="InterPro"/>
</dbReference>
<evidence type="ECO:0000313" key="4">
    <source>
        <dbReference type="EMBL" id="MBB5514053.1"/>
    </source>
</evidence>
<dbReference type="EMBL" id="JACIJS010000001">
    <property type="protein sequence ID" value="MBB5514053.1"/>
    <property type="molecule type" value="Genomic_DNA"/>
</dbReference>
<dbReference type="InterPro" id="IPR015810">
    <property type="entry name" value="Photo_RC_H_N"/>
</dbReference>
<keyword evidence="1" id="KW-1133">Transmembrane helix</keyword>
<dbReference type="GO" id="GO:0030077">
    <property type="term" value="C:plasma membrane light-harvesting complex"/>
    <property type="evidence" value="ECO:0007669"/>
    <property type="project" value="InterPro"/>
</dbReference>
<feature type="domain" description="Photosynthetic reaction centre H subunit N-terminal" evidence="2">
    <location>
        <begin position="5"/>
        <end position="133"/>
    </location>
</feature>
<sequence length="252" mass="27530">MDYGTIVGTVDLAQVTLYLFWAFFAGLVFYLQRENMREGYPLETEDGPAANQGPFPLPSPKTFRMPEGRADVTVPNDKPERPVAMERAFGFTGTPFDPTGDPMVDGVGPASWADRADEPEIDAHGHAKIQPMGKLDGFFVPSGQKDPRGIDVIACDGKTVGTVKEMWVDVPEQMIRYYEIDLGEAGTRLIPKDLSRITRAGLKVHSLTADLFAGVPTTKAPDVVTKLEEEKISAYYCGGKLYAANRADPTIA</sequence>
<dbReference type="InterPro" id="IPR014747">
    <property type="entry name" value="Bac_photo_RC_H_C"/>
</dbReference>
<keyword evidence="5" id="KW-1185">Reference proteome</keyword>
<dbReference type="Gene3D" id="3.90.50.10">
    <property type="entry name" value="Photosynthetic Reaction Center, subunit H, domain 2"/>
    <property type="match status" value="1"/>
</dbReference>
<comment type="caution">
    <text evidence="4">The sequence shown here is derived from an EMBL/GenBank/DDBJ whole genome shotgun (WGS) entry which is preliminary data.</text>
</comment>
<dbReference type="Pfam" id="PF05239">
    <property type="entry name" value="PRC"/>
    <property type="match status" value="1"/>
</dbReference>